<dbReference type="InterPro" id="IPR002545">
    <property type="entry name" value="CheW-lke_dom"/>
</dbReference>
<dbReference type="InterPro" id="IPR036061">
    <property type="entry name" value="CheW-like_dom_sf"/>
</dbReference>
<keyword evidence="6" id="KW-0418">Kinase</keyword>
<comment type="catalytic activity">
    <reaction evidence="1">
        <text>ATP + protein L-histidine = ADP + protein N-phospho-L-histidine.</text>
        <dbReference type="EC" id="2.7.13.3"/>
    </reaction>
</comment>
<protein>
    <recommendedName>
        <fullName evidence="3">Chemotaxis protein CheA</fullName>
        <ecNumber evidence="2">2.7.13.3</ecNumber>
    </recommendedName>
</protein>
<feature type="modified residue" description="4-aspartylphosphate" evidence="8">
    <location>
        <position position="501"/>
    </location>
</feature>
<comment type="function">
    <text evidence="7">Involved in the transmission of sensory signals from the chemoreceptors to the flagellar motors. CheA is autophosphorylated; it can transfer its phosphate group to either CheB or CheY.</text>
</comment>
<dbReference type="SMART" id="SM00387">
    <property type="entry name" value="HATPase_c"/>
    <property type="match status" value="1"/>
</dbReference>
<feature type="domain" description="CheW-like" evidence="11">
    <location>
        <begin position="294"/>
        <end position="432"/>
    </location>
</feature>
<feature type="domain" description="Histidine kinase" evidence="9">
    <location>
        <begin position="30"/>
        <end position="292"/>
    </location>
</feature>
<dbReference type="AlphaFoldDB" id="A0A5R9GTV9"/>
<dbReference type="Gene3D" id="3.40.50.2300">
    <property type="match status" value="1"/>
</dbReference>
<evidence type="ECO:0000256" key="1">
    <source>
        <dbReference type="ARBA" id="ARBA00000085"/>
    </source>
</evidence>
<dbReference type="InterPro" id="IPR001789">
    <property type="entry name" value="Sig_transdc_resp-reg_receiver"/>
</dbReference>
<name>A0A5R9GTV9_9PROT</name>
<dbReference type="InterPro" id="IPR005467">
    <property type="entry name" value="His_kinase_dom"/>
</dbReference>
<dbReference type="SMART" id="SM00260">
    <property type="entry name" value="CheW"/>
    <property type="match status" value="1"/>
</dbReference>
<dbReference type="Pfam" id="PF00072">
    <property type="entry name" value="Response_reg"/>
    <property type="match status" value="1"/>
</dbReference>
<evidence type="ECO:0000256" key="3">
    <source>
        <dbReference type="ARBA" id="ARBA00021495"/>
    </source>
</evidence>
<dbReference type="SUPFAM" id="SSF55874">
    <property type="entry name" value="ATPase domain of HSP90 chaperone/DNA topoisomerase II/histidine kinase"/>
    <property type="match status" value="1"/>
</dbReference>
<dbReference type="InterPro" id="IPR004358">
    <property type="entry name" value="Sig_transdc_His_kin-like_C"/>
</dbReference>
<evidence type="ECO:0000256" key="4">
    <source>
        <dbReference type="ARBA" id="ARBA00022553"/>
    </source>
</evidence>
<dbReference type="FunFam" id="3.30.565.10:FF:000016">
    <property type="entry name" value="Chemotaxis protein CheA, putative"/>
    <property type="match status" value="1"/>
</dbReference>
<keyword evidence="5" id="KW-0808">Transferase</keyword>
<evidence type="ECO:0000256" key="5">
    <source>
        <dbReference type="ARBA" id="ARBA00022679"/>
    </source>
</evidence>
<dbReference type="GO" id="GO:0004673">
    <property type="term" value="F:protein histidine kinase activity"/>
    <property type="evidence" value="ECO:0007669"/>
    <property type="project" value="UniProtKB-EC"/>
</dbReference>
<dbReference type="PROSITE" id="PS50110">
    <property type="entry name" value="RESPONSE_REGULATORY"/>
    <property type="match status" value="1"/>
</dbReference>
<organism evidence="12 13">
    <name type="scientific">Mariprofundus erugo</name>
    <dbReference type="NCBI Taxonomy" id="2528639"/>
    <lineage>
        <taxon>Bacteria</taxon>
        <taxon>Pseudomonadati</taxon>
        <taxon>Pseudomonadota</taxon>
        <taxon>Candidatius Mariprofundia</taxon>
        <taxon>Mariprofundales</taxon>
        <taxon>Mariprofundaceae</taxon>
        <taxon>Mariprofundus</taxon>
    </lineage>
</organism>
<dbReference type="PROSITE" id="PS50851">
    <property type="entry name" value="CHEW"/>
    <property type="match status" value="1"/>
</dbReference>
<evidence type="ECO:0000256" key="6">
    <source>
        <dbReference type="ARBA" id="ARBA00022777"/>
    </source>
</evidence>
<dbReference type="InterPro" id="IPR036890">
    <property type="entry name" value="HATPase_C_sf"/>
</dbReference>
<dbReference type="InterPro" id="IPR051315">
    <property type="entry name" value="Bact_Chemotaxis_CheA"/>
</dbReference>
<dbReference type="PROSITE" id="PS50109">
    <property type="entry name" value="HIS_KIN"/>
    <property type="match status" value="1"/>
</dbReference>
<dbReference type="InterPro" id="IPR011006">
    <property type="entry name" value="CheY-like_superfamily"/>
</dbReference>
<sequence>MRVDRTRLLRLSNQIIEFGTDRYRSDATETQLRSLADEMLALKGRMQSLASLGQGEQQAKALAAMQIDIERQARQLQGFAGELRYHHQRSTAMLDDLRDQVFGLMLRPLSSVFAAFPRTVRDVAARAGKKVQLTLAGDKIEMDQLTAEALMEPLVHLINNAIAHGIESSEARLERGKREEGKVVIAASMQGHMVCIDVMDDGAGLDLDAIARKAIAIGLISAQEADEMSENEMLELIFQPGFSTRSTVTDLAGRGMGMTIAQDVIRELTGTIHIRTEKGRGTRFRLTVPAAVGLQQVMIFTVAGQQFGMLEDLVEQVLPLQEQVIKQGHGPYARGYIDYEGQRVPLIDMAQMVAGVQARDHSASSVLIVSHMDGYLAVVVDQLLESQKVMLREVDPYLRHYRPAGLMGCAIIADGSVLLMLEPNGLKMMWRTAPDIDLERVRDAIPQPIQRHVLLVDDSSLALQIERAMFETIGCRVDTAIGAADMLEKVRLRDYDLLVTDIDMPDMDGITLISRLRSQEALKDTPILIIATRESEHDQQLALAAGASAFLAKRNLKGGENMLSEILSEIFD</sequence>
<dbReference type="SMART" id="SM00448">
    <property type="entry name" value="REC"/>
    <property type="match status" value="1"/>
</dbReference>
<evidence type="ECO:0000259" key="9">
    <source>
        <dbReference type="PROSITE" id="PS50109"/>
    </source>
</evidence>
<dbReference type="InterPro" id="IPR003594">
    <property type="entry name" value="HATPase_dom"/>
</dbReference>
<dbReference type="Gene3D" id="3.30.565.10">
    <property type="entry name" value="Histidine kinase-like ATPase, C-terminal domain"/>
    <property type="match status" value="1"/>
</dbReference>
<dbReference type="Gene3D" id="2.30.30.40">
    <property type="entry name" value="SH3 Domains"/>
    <property type="match status" value="1"/>
</dbReference>
<dbReference type="PRINTS" id="PR00344">
    <property type="entry name" value="BCTRLSENSOR"/>
</dbReference>
<dbReference type="SUPFAM" id="SSF50341">
    <property type="entry name" value="CheW-like"/>
    <property type="match status" value="1"/>
</dbReference>
<dbReference type="GO" id="GO:0000160">
    <property type="term" value="P:phosphorelay signal transduction system"/>
    <property type="evidence" value="ECO:0007669"/>
    <property type="project" value="InterPro"/>
</dbReference>
<evidence type="ECO:0000313" key="13">
    <source>
        <dbReference type="Proteomes" id="UP000306585"/>
    </source>
</evidence>
<proteinExistence type="predicted"/>
<feature type="domain" description="Response regulatory" evidence="10">
    <location>
        <begin position="452"/>
        <end position="568"/>
    </location>
</feature>
<dbReference type="Proteomes" id="UP000306585">
    <property type="component" value="Unassembled WGS sequence"/>
</dbReference>
<evidence type="ECO:0000313" key="12">
    <source>
        <dbReference type="EMBL" id="TLS67667.1"/>
    </source>
</evidence>
<gene>
    <name evidence="12" type="ORF">FEF65_06035</name>
</gene>
<dbReference type="SUPFAM" id="SSF52172">
    <property type="entry name" value="CheY-like"/>
    <property type="match status" value="1"/>
</dbReference>
<dbReference type="PANTHER" id="PTHR43395:SF1">
    <property type="entry name" value="CHEMOTAXIS PROTEIN CHEA"/>
    <property type="match status" value="1"/>
</dbReference>
<accession>A0A5R9GTV9</accession>
<evidence type="ECO:0000259" key="11">
    <source>
        <dbReference type="PROSITE" id="PS50851"/>
    </source>
</evidence>
<dbReference type="EC" id="2.7.13.3" evidence="2"/>
<keyword evidence="4 8" id="KW-0597">Phosphoprotein</keyword>
<dbReference type="EMBL" id="VBRY01000005">
    <property type="protein sequence ID" value="TLS67667.1"/>
    <property type="molecule type" value="Genomic_DNA"/>
</dbReference>
<dbReference type="GO" id="GO:0006935">
    <property type="term" value="P:chemotaxis"/>
    <property type="evidence" value="ECO:0007669"/>
    <property type="project" value="InterPro"/>
</dbReference>
<keyword evidence="13" id="KW-1185">Reference proteome</keyword>
<reference evidence="12 13" key="1">
    <citation type="journal article" date="2019" name="Appl. Environ. Microbiol.">
        <title>Environmental Evidence and Genomic Insight of Iron-oxidizing Bacteria Preference Towards More Corrosion Resistant Stainless Steel at Higher Salinities.</title>
        <authorList>
            <person name="Garrison C.E."/>
            <person name="Price K.A."/>
            <person name="Field E.K."/>
        </authorList>
    </citation>
    <scope>NUCLEOTIDE SEQUENCE [LARGE SCALE GENOMIC DNA]</scope>
    <source>
        <strain evidence="12 13">P3</strain>
    </source>
</reference>
<dbReference type="Pfam" id="PF01584">
    <property type="entry name" value="CheW"/>
    <property type="match status" value="1"/>
</dbReference>
<dbReference type="Pfam" id="PF02518">
    <property type="entry name" value="HATPase_c"/>
    <property type="match status" value="1"/>
</dbReference>
<comment type="caution">
    <text evidence="12">The sequence shown here is derived from an EMBL/GenBank/DDBJ whole genome shotgun (WGS) entry which is preliminary data.</text>
</comment>
<evidence type="ECO:0000256" key="7">
    <source>
        <dbReference type="ARBA" id="ARBA00035100"/>
    </source>
</evidence>
<dbReference type="PANTHER" id="PTHR43395">
    <property type="entry name" value="SENSOR HISTIDINE KINASE CHEA"/>
    <property type="match status" value="1"/>
</dbReference>
<evidence type="ECO:0000259" key="10">
    <source>
        <dbReference type="PROSITE" id="PS50110"/>
    </source>
</evidence>
<evidence type="ECO:0000256" key="8">
    <source>
        <dbReference type="PROSITE-ProRule" id="PRU00169"/>
    </source>
</evidence>
<evidence type="ECO:0000256" key="2">
    <source>
        <dbReference type="ARBA" id="ARBA00012438"/>
    </source>
</evidence>